<proteinExistence type="predicted"/>
<dbReference type="Proteomes" id="UP001203004">
    <property type="component" value="Unassembled WGS sequence"/>
</dbReference>
<dbReference type="RefSeq" id="WP_249101344.1">
    <property type="nucleotide sequence ID" value="NZ_JAMAST010000009.1"/>
</dbReference>
<dbReference type="EMBL" id="JAMAST010000009">
    <property type="protein sequence ID" value="MCL1632080.1"/>
    <property type="molecule type" value="Genomic_DNA"/>
</dbReference>
<reference evidence="1 2" key="1">
    <citation type="submission" date="2022-05" db="EMBL/GenBank/DDBJ databases">
        <title>Sporolactobacillus sp nov CPB3-1, isolated from tree bark (Mangifera indica L.).</title>
        <authorList>
            <person name="Phuengjayaem S."/>
            <person name="Tanasupawat S."/>
        </authorList>
    </citation>
    <scope>NUCLEOTIDE SEQUENCE [LARGE SCALE GENOMIC DNA]</scope>
    <source>
        <strain evidence="1 2">CPB3-1</strain>
    </source>
</reference>
<organism evidence="1 2">
    <name type="scientific">Sporolactobacillus mangiferae</name>
    <dbReference type="NCBI Taxonomy" id="2940498"/>
    <lineage>
        <taxon>Bacteria</taxon>
        <taxon>Bacillati</taxon>
        <taxon>Bacillota</taxon>
        <taxon>Bacilli</taxon>
        <taxon>Bacillales</taxon>
        <taxon>Sporolactobacillaceae</taxon>
        <taxon>Sporolactobacillus</taxon>
    </lineage>
</organism>
<name>A0ABT0MCP6_9BACL</name>
<keyword evidence="2" id="KW-1185">Reference proteome</keyword>
<evidence type="ECO:0000313" key="2">
    <source>
        <dbReference type="Proteomes" id="UP001203004"/>
    </source>
</evidence>
<evidence type="ECO:0000313" key="1">
    <source>
        <dbReference type="EMBL" id="MCL1632080.1"/>
    </source>
</evidence>
<comment type="caution">
    <text evidence="1">The sequence shown here is derived from an EMBL/GenBank/DDBJ whole genome shotgun (WGS) entry which is preliminary data.</text>
</comment>
<protein>
    <submittedName>
        <fullName evidence="1">Uncharacterized protein</fullName>
    </submittedName>
</protein>
<accession>A0ABT0MCP6</accession>
<gene>
    <name evidence="1" type="ORF">M3N64_08965</name>
</gene>
<sequence length="56" mass="6216">MNEKLWTLVQELVSQPHVNASDLAFAGAELDPDLAPVFVKHMNQEAATLNDPIEWA</sequence>